<accession>A0A9N7TQC6</accession>
<proteinExistence type="predicted"/>
<organism evidence="1 2">
    <name type="scientific">Pleuronectes platessa</name>
    <name type="common">European plaice</name>
    <dbReference type="NCBI Taxonomy" id="8262"/>
    <lineage>
        <taxon>Eukaryota</taxon>
        <taxon>Metazoa</taxon>
        <taxon>Chordata</taxon>
        <taxon>Craniata</taxon>
        <taxon>Vertebrata</taxon>
        <taxon>Euteleostomi</taxon>
        <taxon>Actinopterygii</taxon>
        <taxon>Neopterygii</taxon>
        <taxon>Teleostei</taxon>
        <taxon>Neoteleostei</taxon>
        <taxon>Acanthomorphata</taxon>
        <taxon>Carangaria</taxon>
        <taxon>Pleuronectiformes</taxon>
        <taxon>Pleuronectoidei</taxon>
        <taxon>Pleuronectidae</taxon>
        <taxon>Pleuronectes</taxon>
    </lineage>
</organism>
<comment type="caution">
    <text evidence="1">The sequence shown here is derived from an EMBL/GenBank/DDBJ whole genome shotgun (WGS) entry which is preliminary data.</text>
</comment>
<reference evidence="1" key="1">
    <citation type="submission" date="2020-03" db="EMBL/GenBank/DDBJ databases">
        <authorList>
            <person name="Weist P."/>
        </authorList>
    </citation>
    <scope>NUCLEOTIDE SEQUENCE</scope>
</reference>
<dbReference type="Proteomes" id="UP001153269">
    <property type="component" value="Unassembled WGS sequence"/>
</dbReference>
<name>A0A9N7TQC6_PLEPL</name>
<gene>
    <name evidence="1" type="ORF">PLEPLA_LOCUS4124</name>
</gene>
<sequence>MAATNSSLVFQVHVVLPVPIILSGPCSYALETPRRTPKDRGQMEELRNQSKHRTSVSFLFPTPSCEMGCSCEMMKFQRKVDVPSITGGGKVQINHLISPAFSPLS</sequence>
<evidence type="ECO:0000313" key="1">
    <source>
        <dbReference type="EMBL" id="CAB1416333.1"/>
    </source>
</evidence>
<keyword evidence="2" id="KW-1185">Reference proteome</keyword>
<protein>
    <submittedName>
        <fullName evidence="1">Uncharacterized protein</fullName>
    </submittedName>
</protein>
<dbReference type="EMBL" id="CADEAL010000202">
    <property type="protein sequence ID" value="CAB1416333.1"/>
    <property type="molecule type" value="Genomic_DNA"/>
</dbReference>
<dbReference type="AlphaFoldDB" id="A0A9N7TQC6"/>
<evidence type="ECO:0000313" key="2">
    <source>
        <dbReference type="Proteomes" id="UP001153269"/>
    </source>
</evidence>